<name>A0A8X6FL21_TRICU</name>
<dbReference type="AlphaFoldDB" id="A0A8X6FL21"/>
<evidence type="ECO:0000313" key="2">
    <source>
        <dbReference type="Proteomes" id="UP000887116"/>
    </source>
</evidence>
<organism evidence="1 2">
    <name type="scientific">Trichonephila clavata</name>
    <name type="common">Joro spider</name>
    <name type="synonym">Nephila clavata</name>
    <dbReference type="NCBI Taxonomy" id="2740835"/>
    <lineage>
        <taxon>Eukaryota</taxon>
        <taxon>Metazoa</taxon>
        <taxon>Ecdysozoa</taxon>
        <taxon>Arthropoda</taxon>
        <taxon>Chelicerata</taxon>
        <taxon>Arachnida</taxon>
        <taxon>Araneae</taxon>
        <taxon>Araneomorphae</taxon>
        <taxon>Entelegynae</taxon>
        <taxon>Araneoidea</taxon>
        <taxon>Nephilidae</taxon>
        <taxon>Trichonephila</taxon>
    </lineage>
</organism>
<keyword evidence="2" id="KW-1185">Reference proteome</keyword>
<protein>
    <submittedName>
        <fullName evidence="1">Uncharacterized protein</fullName>
    </submittedName>
</protein>
<accession>A0A8X6FL21</accession>
<dbReference type="EMBL" id="BMAO01032504">
    <property type="protein sequence ID" value="GFQ82736.1"/>
    <property type="molecule type" value="Genomic_DNA"/>
</dbReference>
<dbReference type="Proteomes" id="UP000887116">
    <property type="component" value="Unassembled WGS sequence"/>
</dbReference>
<gene>
    <name evidence="1" type="primary">TV42_03975</name>
    <name evidence="1" type="ORF">TNCT_725271</name>
</gene>
<evidence type="ECO:0000313" key="1">
    <source>
        <dbReference type="EMBL" id="GFQ82736.1"/>
    </source>
</evidence>
<proteinExistence type="predicted"/>
<sequence length="70" mass="7876">MGNANIALSKEALEDLTRLSKVKKQPVQELIEGLVQEAVEHEEDMALLELSIQRNVPGAETVDFEDIKWD</sequence>
<reference evidence="1" key="1">
    <citation type="submission" date="2020-07" db="EMBL/GenBank/DDBJ databases">
        <title>Multicomponent nature underlies the extraordinary mechanical properties of spider dragline silk.</title>
        <authorList>
            <person name="Kono N."/>
            <person name="Nakamura H."/>
            <person name="Mori M."/>
            <person name="Yoshida Y."/>
            <person name="Ohtoshi R."/>
            <person name="Malay A.D."/>
            <person name="Moran D.A.P."/>
            <person name="Tomita M."/>
            <person name="Numata K."/>
            <person name="Arakawa K."/>
        </authorList>
    </citation>
    <scope>NUCLEOTIDE SEQUENCE</scope>
</reference>
<comment type="caution">
    <text evidence="1">The sequence shown here is derived from an EMBL/GenBank/DDBJ whole genome shotgun (WGS) entry which is preliminary data.</text>
</comment>